<gene>
    <name evidence="1" type="ORF">RRG08_026404</name>
</gene>
<accession>A0AAE1AVB3</accession>
<sequence>MFHFLFSFFFFYRRRSHSISSVSLVKMPGGQPAPTTAKGDEVVIYGPVDVAVDKFFGNGRVGETDSSVGWRERGNIYNNTHFQKGDNFRPI</sequence>
<proteinExistence type="predicted"/>
<evidence type="ECO:0000313" key="2">
    <source>
        <dbReference type="Proteomes" id="UP001283361"/>
    </source>
</evidence>
<protein>
    <submittedName>
        <fullName evidence="1">Uncharacterized protein</fullName>
    </submittedName>
</protein>
<dbReference type="EMBL" id="JAWDGP010001100">
    <property type="protein sequence ID" value="KAK3794675.1"/>
    <property type="molecule type" value="Genomic_DNA"/>
</dbReference>
<evidence type="ECO:0000313" key="1">
    <source>
        <dbReference type="EMBL" id="KAK3794675.1"/>
    </source>
</evidence>
<keyword evidence="2" id="KW-1185">Reference proteome</keyword>
<dbReference type="Proteomes" id="UP001283361">
    <property type="component" value="Unassembled WGS sequence"/>
</dbReference>
<organism evidence="1 2">
    <name type="scientific">Elysia crispata</name>
    <name type="common">lettuce slug</name>
    <dbReference type="NCBI Taxonomy" id="231223"/>
    <lineage>
        <taxon>Eukaryota</taxon>
        <taxon>Metazoa</taxon>
        <taxon>Spiralia</taxon>
        <taxon>Lophotrochozoa</taxon>
        <taxon>Mollusca</taxon>
        <taxon>Gastropoda</taxon>
        <taxon>Heterobranchia</taxon>
        <taxon>Euthyneura</taxon>
        <taxon>Panpulmonata</taxon>
        <taxon>Sacoglossa</taxon>
        <taxon>Placobranchoidea</taxon>
        <taxon>Plakobranchidae</taxon>
        <taxon>Elysia</taxon>
    </lineage>
</organism>
<dbReference type="AlphaFoldDB" id="A0AAE1AVB3"/>
<name>A0AAE1AVB3_9GAST</name>
<reference evidence="1" key="1">
    <citation type="journal article" date="2023" name="G3 (Bethesda)">
        <title>A reference genome for the long-term kleptoplast-retaining sea slug Elysia crispata morphotype clarki.</title>
        <authorList>
            <person name="Eastman K.E."/>
            <person name="Pendleton A.L."/>
            <person name="Shaikh M.A."/>
            <person name="Suttiyut T."/>
            <person name="Ogas R."/>
            <person name="Tomko P."/>
            <person name="Gavelis G."/>
            <person name="Widhalm J.R."/>
            <person name="Wisecaver J.H."/>
        </authorList>
    </citation>
    <scope>NUCLEOTIDE SEQUENCE</scope>
    <source>
        <strain evidence="1">ECLA1</strain>
    </source>
</reference>
<comment type="caution">
    <text evidence="1">The sequence shown here is derived from an EMBL/GenBank/DDBJ whole genome shotgun (WGS) entry which is preliminary data.</text>
</comment>